<keyword evidence="3" id="KW-1185">Reference proteome</keyword>
<protein>
    <submittedName>
        <fullName evidence="2">Phosphoribosyltransferase</fullName>
    </submittedName>
</protein>
<dbReference type="InterPro" id="IPR029057">
    <property type="entry name" value="PRTase-like"/>
</dbReference>
<organism evidence="2 3">
    <name type="scientific">Leucobacter chromiisoli</name>
    <dbReference type="NCBI Taxonomy" id="2796471"/>
    <lineage>
        <taxon>Bacteria</taxon>
        <taxon>Bacillati</taxon>
        <taxon>Actinomycetota</taxon>
        <taxon>Actinomycetes</taxon>
        <taxon>Micrococcales</taxon>
        <taxon>Microbacteriaceae</taxon>
        <taxon>Leucobacter</taxon>
    </lineage>
</organism>
<keyword evidence="2" id="KW-0328">Glycosyltransferase</keyword>
<feature type="domain" description="Phosphoribosyltransferase" evidence="1">
    <location>
        <begin position="25"/>
        <end position="167"/>
    </location>
</feature>
<dbReference type="Proteomes" id="UP000608530">
    <property type="component" value="Unassembled WGS sequence"/>
</dbReference>
<dbReference type="Gene3D" id="3.30.1310.20">
    <property type="entry name" value="PRTase-like"/>
    <property type="match status" value="1"/>
</dbReference>
<name>A0A934Q5G9_9MICO</name>
<dbReference type="Pfam" id="PF00156">
    <property type="entry name" value="Pribosyltran"/>
    <property type="match status" value="1"/>
</dbReference>
<dbReference type="RefSeq" id="WP_200113691.1">
    <property type="nucleotide sequence ID" value="NZ_JAEHOH010000003.1"/>
</dbReference>
<reference evidence="2" key="1">
    <citation type="submission" date="2020-12" db="EMBL/GenBank/DDBJ databases">
        <title>Leucobacter sp. CAS1, isolated from Chromium sludge.</title>
        <authorList>
            <person name="Xu Z."/>
        </authorList>
    </citation>
    <scope>NUCLEOTIDE SEQUENCE</scope>
    <source>
        <strain evidence="2">CSA1</strain>
    </source>
</reference>
<evidence type="ECO:0000313" key="3">
    <source>
        <dbReference type="Proteomes" id="UP000608530"/>
    </source>
</evidence>
<dbReference type="Gene3D" id="3.40.50.2020">
    <property type="match status" value="1"/>
</dbReference>
<gene>
    <name evidence="2" type="ORF">JD276_02760</name>
</gene>
<dbReference type="InterPro" id="IPR000836">
    <property type="entry name" value="PRTase_dom"/>
</dbReference>
<dbReference type="CDD" id="cd06223">
    <property type="entry name" value="PRTases_typeI"/>
    <property type="match status" value="1"/>
</dbReference>
<accession>A0A934Q5G9</accession>
<proteinExistence type="predicted"/>
<comment type="caution">
    <text evidence="2">The sequence shown here is derived from an EMBL/GenBank/DDBJ whole genome shotgun (WGS) entry which is preliminary data.</text>
</comment>
<sequence>MERFRDRREAGRMLGERLAQNPPPSPVVLGLPRGGVPVADEVARTLGAPLDVLVVRKLGVPGREEVAMGAVGEEEATVLNPDVIAVMGVPDEERRRVAERERAEVRERVGRFREGRSAVPLTGRAAIVVDDGVATGATARAACRIARARGARRVVLAVPVAAPDALAAVREAGEADETVCLAAPRSFMSVGMHYADFTQTEDAEAIGILRALGEGRGD</sequence>
<dbReference type="GO" id="GO:0016757">
    <property type="term" value="F:glycosyltransferase activity"/>
    <property type="evidence" value="ECO:0007669"/>
    <property type="project" value="UniProtKB-KW"/>
</dbReference>
<evidence type="ECO:0000313" key="2">
    <source>
        <dbReference type="EMBL" id="MBK0417956.1"/>
    </source>
</evidence>
<dbReference type="SUPFAM" id="SSF53271">
    <property type="entry name" value="PRTase-like"/>
    <property type="match status" value="1"/>
</dbReference>
<dbReference type="AlphaFoldDB" id="A0A934Q5G9"/>
<keyword evidence="2" id="KW-0808">Transferase</keyword>
<dbReference type="EMBL" id="JAEHOH010000003">
    <property type="protein sequence ID" value="MBK0417956.1"/>
    <property type="molecule type" value="Genomic_DNA"/>
</dbReference>
<evidence type="ECO:0000259" key="1">
    <source>
        <dbReference type="Pfam" id="PF00156"/>
    </source>
</evidence>